<evidence type="ECO:0000313" key="4">
    <source>
        <dbReference type="Proteomes" id="UP000051574"/>
    </source>
</evidence>
<organism evidence="3 4">
    <name type="scientific">Oryctes borbonicus</name>
    <dbReference type="NCBI Taxonomy" id="1629725"/>
    <lineage>
        <taxon>Eukaryota</taxon>
        <taxon>Metazoa</taxon>
        <taxon>Ecdysozoa</taxon>
        <taxon>Arthropoda</taxon>
        <taxon>Hexapoda</taxon>
        <taxon>Insecta</taxon>
        <taxon>Pterygota</taxon>
        <taxon>Neoptera</taxon>
        <taxon>Endopterygota</taxon>
        <taxon>Coleoptera</taxon>
        <taxon>Polyphaga</taxon>
        <taxon>Scarabaeiformia</taxon>
        <taxon>Scarabaeidae</taxon>
        <taxon>Dynastinae</taxon>
        <taxon>Oryctes</taxon>
    </lineage>
</organism>
<comment type="caution">
    <text evidence="3">The sequence shown here is derived from an EMBL/GenBank/DDBJ whole genome shotgun (WGS) entry which is preliminary data.</text>
</comment>
<evidence type="ECO:0000313" key="3">
    <source>
        <dbReference type="EMBL" id="KRT83398.1"/>
    </source>
</evidence>
<evidence type="ECO:0000256" key="1">
    <source>
        <dbReference type="SAM" id="SignalP"/>
    </source>
</evidence>
<dbReference type="EMBL" id="LJIG01009279">
    <property type="protein sequence ID" value="KRT83398.1"/>
    <property type="molecule type" value="Genomic_DNA"/>
</dbReference>
<name>A0A0T6B7V6_9SCAR</name>
<dbReference type="PROSITE" id="PS50835">
    <property type="entry name" value="IG_LIKE"/>
    <property type="match status" value="1"/>
</dbReference>
<dbReference type="InterPro" id="IPR007110">
    <property type="entry name" value="Ig-like_dom"/>
</dbReference>
<feature type="domain" description="Ig-like" evidence="2">
    <location>
        <begin position="25"/>
        <end position="141"/>
    </location>
</feature>
<gene>
    <name evidence="3" type="ORF">AMK59_3907</name>
</gene>
<feature type="chain" id="PRO_5006668433" description="Ig-like domain-containing protein" evidence="1">
    <location>
        <begin position="27"/>
        <end position="247"/>
    </location>
</feature>
<dbReference type="AlphaFoldDB" id="A0A0T6B7V6"/>
<dbReference type="OrthoDB" id="6478865at2759"/>
<reference evidence="3 4" key="1">
    <citation type="submission" date="2015-09" db="EMBL/GenBank/DDBJ databases">
        <title>Draft genome of the scarab beetle Oryctes borbonicus.</title>
        <authorList>
            <person name="Meyer J.M."/>
            <person name="Markov G.V."/>
            <person name="Baskaran P."/>
            <person name="Herrmann M."/>
            <person name="Sommer R.J."/>
            <person name="Roedelsperger C."/>
        </authorList>
    </citation>
    <scope>NUCLEOTIDE SEQUENCE [LARGE SCALE GENOMIC DNA]</scope>
    <source>
        <strain evidence="3">OB123</strain>
        <tissue evidence="3">Whole animal</tissue>
    </source>
</reference>
<evidence type="ECO:0000259" key="2">
    <source>
        <dbReference type="PROSITE" id="PS50835"/>
    </source>
</evidence>
<dbReference type="PANTHER" id="PTHR21261:SF2">
    <property type="entry name" value="GH04238P-RELATED"/>
    <property type="match status" value="1"/>
</dbReference>
<feature type="non-terminal residue" evidence="3">
    <location>
        <position position="247"/>
    </location>
</feature>
<dbReference type="PANTHER" id="PTHR21261">
    <property type="entry name" value="BEAT PROTEIN"/>
    <property type="match status" value="1"/>
</dbReference>
<accession>A0A0T6B7V6</accession>
<keyword evidence="4" id="KW-1185">Reference proteome</keyword>
<dbReference type="InterPro" id="IPR013783">
    <property type="entry name" value="Ig-like_fold"/>
</dbReference>
<dbReference type="Proteomes" id="UP000051574">
    <property type="component" value="Unassembled WGS sequence"/>
</dbReference>
<keyword evidence="1" id="KW-0732">Signal</keyword>
<dbReference type="InterPro" id="IPR036179">
    <property type="entry name" value="Ig-like_dom_sf"/>
</dbReference>
<dbReference type="Gene3D" id="2.60.40.10">
    <property type="entry name" value="Immunoglobulins"/>
    <property type="match status" value="1"/>
</dbReference>
<proteinExistence type="predicted"/>
<feature type="signal peptide" evidence="1">
    <location>
        <begin position="1"/>
        <end position="26"/>
    </location>
</feature>
<protein>
    <recommendedName>
        <fullName evidence="2">Ig-like domain-containing protein</fullName>
    </recommendedName>
</protein>
<dbReference type="SUPFAM" id="SSF48726">
    <property type="entry name" value="Immunoglobulin"/>
    <property type="match status" value="1"/>
</dbReference>
<sequence length="247" mass="27903">MFAETFNVVLVSTYLLFALFIRERAAVQITDLRVPERVAKGTPALLDCEYTLDADVEKGFVLKWYFDTSTLVYQWILGRKPDVFGMLKGQLDLDYSMSNETTEPNYRALYVRNASIVLSGNYSCVVSTYTSEDKQTKRMLVFELPENVSISQNLSNDFIPQGICTADRVFPLPKVTIFADKRKLDTSVVALNDYTYGDGSYSIKAVANISTDSFVDKISCEVYIAEGNYLTRVEKIYYPLVFASSAK</sequence>